<protein>
    <submittedName>
        <fullName evidence="2">Uncharacterized protein</fullName>
    </submittedName>
</protein>
<dbReference type="GeneID" id="54301194"/>
<feature type="region of interest" description="Disordered" evidence="1">
    <location>
        <begin position="1"/>
        <end position="55"/>
    </location>
</feature>
<evidence type="ECO:0000256" key="1">
    <source>
        <dbReference type="SAM" id="MobiDB-lite"/>
    </source>
</evidence>
<feature type="compositionally biased region" description="Polar residues" evidence="1">
    <location>
        <begin position="85"/>
        <end position="108"/>
    </location>
</feature>
<dbReference type="RefSeq" id="XP_033391384.1">
    <property type="nucleotide sequence ID" value="XM_033543697.1"/>
</dbReference>
<gene>
    <name evidence="2" type="ORF">K452DRAFT_313805</name>
</gene>
<evidence type="ECO:0000313" key="3">
    <source>
        <dbReference type="Proteomes" id="UP000799438"/>
    </source>
</evidence>
<dbReference type="Proteomes" id="UP000799438">
    <property type="component" value="Unassembled WGS sequence"/>
</dbReference>
<feature type="region of interest" description="Disordered" evidence="1">
    <location>
        <begin position="85"/>
        <end position="118"/>
    </location>
</feature>
<dbReference type="AlphaFoldDB" id="A0A6A6AVP2"/>
<proteinExistence type="predicted"/>
<accession>A0A6A6AVP2</accession>
<feature type="region of interest" description="Disordered" evidence="1">
    <location>
        <begin position="148"/>
        <end position="179"/>
    </location>
</feature>
<feature type="compositionally biased region" description="Low complexity" evidence="1">
    <location>
        <begin position="157"/>
        <end position="179"/>
    </location>
</feature>
<organism evidence="2 3">
    <name type="scientific">Aplosporella prunicola CBS 121167</name>
    <dbReference type="NCBI Taxonomy" id="1176127"/>
    <lineage>
        <taxon>Eukaryota</taxon>
        <taxon>Fungi</taxon>
        <taxon>Dikarya</taxon>
        <taxon>Ascomycota</taxon>
        <taxon>Pezizomycotina</taxon>
        <taxon>Dothideomycetes</taxon>
        <taxon>Dothideomycetes incertae sedis</taxon>
        <taxon>Botryosphaeriales</taxon>
        <taxon>Aplosporellaceae</taxon>
        <taxon>Aplosporella</taxon>
    </lineage>
</organism>
<dbReference type="EMBL" id="ML995560">
    <property type="protein sequence ID" value="KAF2135666.1"/>
    <property type="molecule type" value="Genomic_DNA"/>
</dbReference>
<evidence type="ECO:0000313" key="2">
    <source>
        <dbReference type="EMBL" id="KAF2135666.1"/>
    </source>
</evidence>
<keyword evidence="3" id="KW-1185">Reference proteome</keyword>
<reference evidence="2" key="1">
    <citation type="journal article" date="2020" name="Stud. Mycol.">
        <title>101 Dothideomycetes genomes: a test case for predicting lifestyles and emergence of pathogens.</title>
        <authorList>
            <person name="Haridas S."/>
            <person name="Albert R."/>
            <person name="Binder M."/>
            <person name="Bloem J."/>
            <person name="Labutti K."/>
            <person name="Salamov A."/>
            <person name="Andreopoulos B."/>
            <person name="Baker S."/>
            <person name="Barry K."/>
            <person name="Bills G."/>
            <person name="Bluhm B."/>
            <person name="Cannon C."/>
            <person name="Castanera R."/>
            <person name="Culley D."/>
            <person name="Daum C."/>
            <person name="Ezra D."/>
            <person name="Gonzalez J."/>
            <person name="Henrissat B."/>
            <person name="Kuo A."/>
            <person name="Liang C."/>
            <person name="Lipzen A."/>
            <person name="Lutzoni F."/>
            <person name="Magnuson J."/>
            <person name="Mondo S."/>
            <person name="Nolan M."/>
            <person name="Ohm R."/>
            <person name="Pangilinan J."/>
            <person name="Park H.-J."/>
            <person name="Ramirez L."/>
            <person name="Alfaro M."/>
            <person name="Sun H."/>
            <person name="Tritt A."/>
            <person name="Yoshinaga Y."/>
            <person name="Zwiers L.-H."/>
            <person name="Turgeon B."/>
            <person name="Goodwin S."/>
            <person name="Spatafora J."/>
            <person name="Crous P."/>
            <person name="Grigoriev I."/>
        </authorList>
    </citation>
    <scope>NUCLEOTIDE SEQUENCE</scope>
    <source>
        <strain evidence="2">CBS 121167</strain>
    </source>
</reference>
<sequence length="304" mass="33879">MTTVERESWLEEPSVSEEAITRQSGAGNPCNDHNEPGNHSEGSIADSSHNSGDEFEGDLCRHCQVLIVDDRDFLFPAETMDGHTTTIFPTRDSTQLSEQLDSEASNVSEKAPSEKPYHLDTSILRQHQLLGSPEFEPMEENSVTGDINLYPFEDSATDTTASSAPTEQSNRASNSSSNSENLKLQSYLLSRRSGSEEIRNLSLPYKRIDEWPGLPCLSRSSHNGCKFCKILLLAILKEIQGPEGGEGEHHDCKRIKIDNLKYRWSSKWGLSLIKVNVAFMQEQSDVNINKQLLFTVECEAGNLT</sequence>
<name>A0A6A6AVP2_9PEZI</name>